<keyword evidence="4" id="KW-1185">Reference proteome</keyword>
<dbReference type="Pfam" id="PF00292">
    <property type="entry name" value="PAX"/>
    <property type="match status" value="1"/>
</dbReference>
<protein>
    <recommendedName>
        <fullName evidence="2">Paired domain-containing protein</fullName>
    </recommendedName>
</protein>
<keyword evidence="1" id="KW-0563">Paired box</keyword>
<dbReference type="InterPro" id="IPR036388">
    <property type="entry name" value="WH-like_DNA-bd_sf"/>
</dbReference>
<evidence type="ECO:0000259" key="2">
    <source>
        <dbReference type="Pfam" id="PF00292"/>
    </source>
</evidence>
<feature type="non-terminal residue" evidence="3">
    <location>
        <position position="94"/>
    </location>
</feature>
<gene>
    <name evidence="3" type="ORF">OH76DRAFT_1316456</name>
</gene>
<proteinExistence type="predicted"/>
<evidence type="ECO:0000256" key="1">
    <source>
        <dbReference type="ARBA" id="ARBA00022724"/>
    </source>
</evidence>
<dbReference type="OrthoDB" id="3227781at2759"/>
<dbReference type="EMBL" id="KZ857416">
    <property type="protein sequence ID" value="RDX47810.1"/>
    <property type="molecule type" value="Genomic_DNA"/>
</dbReference>
<dbReference type="GO" id="GO:0003677">
    <property type="term" value="F:DNA binding"/>
    <property type="evidence" value="ECO:0007669"/>
    <property type="project" value="InterPro"/>
</dbReference>
<dbReference type="AlphaFoldDB" id="A0A371D5J7"/>
<feature type="non-terminal residue" evidence="3">
    <location>
        <position position="1"/>
    </location>
</feature>
<dbReference type="InterPro" id="IPR009057">
    <property type="entry name" value="Homeodomain-like_sf"/>
</dbReference>
<accession>A0A371D5J7</accession>
<evidence type="ECO:0000313" key="3">
    <source>
        <dbReference type="EMBL" id="RDX47810.1"/>
    </source>
</evidence>
<dbReference type="Gene3D" id="1.10.10.10">
    <property type="entry name" value="Winged helix-like DNA-binding domain superfamily/Winged helix DNA-binding domain"/>
    <property type="match status" value="1"/>
</dbReference>
<dbReference type="GO" id="GO:0006355">
    <property type="term" value="P:regulation of DNA-templated transcription"/>
    <property type="evidence" value="ECO:0007669"/>
    <property type="project" value="InterPro"/>
</dbReference>
<dbReference type="SUPFAM" id="SSF46689">
    <property type="entry name" value="Homeodomain-like"/>
    <property type="match status" value="1"/>
</dbReference>
<dbReference type="Proteomes" id="UP000256964">
    <property type="component" value="Unassembled WGS sequence"/>
</dbReference>
<dbReference type="InterPro" id="IPR001523">
    <property type="entry name" value="Paired_dom"/>
</dbReference>
<sequence length="94" mass="10688">PHLQQQLRERIVHWRYNDHISVADIAQLAGCGTTAVYDVLQRFRETGDVQPGVSPGRPRTLSGEDVAFISTLIEDNPVVYLDEIQEELEETRDI</sequence>
<evidence type="ECO:0000313" key="4">
    <source>
        <dbReference type="Proteomes" id="UP000256964"/>
    </source>
</evidence>
<organism evidence="3 4">
    <name type="scientific">Lentinus brumalis</name>
    <dbReference type="NCBI Taxonomy" id="2498619"/>
    <lineage>
        <taxon>Eukaryota</taxon>
        <taxon>Fungi</taxon>
        <taxon>Dikarya</taxon>
        <taxon>Basidiomycota</taxon>
        <taxon>Agaricomycotina</taxon>
        <taxon>Agaricomycetes</taxon>
        <taxon>Polyporales</taxon>
        <taxon>Polyporaceae</taxon>
        <taxon>Lentinus</taxon>
    </lineage>
</organism>
<feature type="domain" description="Paired" evidence="2">
    <location>
        <begin position="3"/>
        <end position="88"/>
    </location>
</feature>
<name>A0A371D5J7_9APHY</name>
<reference evidence="3 4" key="1">
    <citation type="journal article" date="2018" name="Biotechnol. Biofuels">
        <title>Integrative visual omics of the white-rot fungus Polyporus brumalis exposes the biotechnological potential of its oxidative enzymes for delignifying raw plant biomass.</title>
        <authorList>
            <person name="Miyauchi S."/>
            <person name="Rancon A."/>
            <person name="Drula E."/>
            <person name="Hage H."/>
            <person name="Chaduli D."/>
            <person name="Favel A."/>
            <person name="Grisel S."/>
            <person name="Henrissat B."/>
            <person name="Herpoel-Gimbert I."/>
            <person name="Ruiz-Duenas F.J."/>
            <person name="Chevret D."/>
            <person name="Hainaut M."/>
            <person name="Lin J."/>
            <person name="Wang M."/>
            <person name="Pangilinan J."/>
            <person name="Lipzen A."/>
            <person name="Lesage-Meessen L."/>
            <person name="Navarro D."/>
            <person name="Riley R."/>
            <person name="Grigoriev I.V."/>
            <person name="Zhou S."/>
            <person name="Raouche S."/>
            <person name="Rosso M.N."/>
        </authorList>
    </citation>
    <scope>NUCLEOTIDE SEQUENCE [LARGE SCALE GENOMIC DNA]</scope>
    <source>
        <strain evidence="3 4">BRFM 1820</strain>
    </source>
</reference>